<keyword evidence="1" id="KW-1133">Transmembrane helix</keyword>
<keyword evidence="2" id="KW-1185">Reference proteome</keyword>
<dbReference type="AlphaFoldDB" id="A0A6I8USS5"/>
<feature type="transmembrane region" description="Helical" evidence="1">
    <location>
        <begin position="39"/>
        <end position="59"/>
    </location>
</feature>
<reference evidence="2" key="1">
    <citation type="submission" date="2024-06" db="UniProtKB">
        <authorList>
            <consortium name="RefSeq"/>
        </authorList>
    </citation>
    <scope>NUCLEOTIDE SEQUENCE [LARGE SCALE GENOMIC DNA]</scope>
    <source>
        <strain evidence="2">MV2-25</strain>
    </source>
</reference>
<dbReference type="FunCoup" id="A0A6I8USS5">
    <property type="interactions" value="10"/>
</dbReference>
<dbReference type="KEGG" id="dpo:4803638"/>
<feature type="transmembrane region" description="Helical" evidence="1">
    <location>
        <begin position="9"/>
        <end position="27"/>
    </location>
</feature>
<evidence type="ECO:0000256" key="1">
    <source>
        <dbReference type="SAM" id="Phobius"/>
    </source>
</evidence>
<organism evidence="2 3">
    <name type="scientific">Drosophila pseudoobscura pseudoobscura</name>
    <name type="common">Fruit fly</name>
    <dbReference type="NCBI Taxonomy" id="46245"/>
    <lineage>
        <taxon>Eukaryota</taxon>
        <taxon>Metazoa</taxon>
        <taxon>Ecdysozoa</taxon>
        <taxon>Arthropoda</taxon>
        <taxon>Hexapoda</taxon>
        <taxon>Insecta</taxon>
        <taxon>Pterygota</taxon>
        <taxon>Neoptera</taxon>
        <taxon>Endopterygota</taxon>
        <taxon>Diptera</taxon>
        <taxon>Brachycera</taxon>
        <taxon>Muscomorpha</taxon>
        <taxon>Ephydroidea</taxon>
        <taxon>Drosophilidae</taxon>
        <taxon>Drosophila</taxon>
        <taxon>Sophophora</taxon>
    </lineage>
</organism>
<dbReference type="Bgee" id="FBgn0071885">
    <property type="expression patterns" value="Expressed in insect adult head and 2 other cell types or tissues"/>
</dbReference>
<dbReference type="RefSeq" id="XP_001360326.1">
    <property type="nucleotide sequence ID" value="XM_001360289.4"/>
</dbReference>
<keyword evidence="1" id="KW-0812">Transmembrane</keyword>
<feature type="transmembrane region" description="Helical" evidence="1">
    <location>
        <begin position="66"/>
        <end position="85"/>
    </location>
</feature>
<evidence type="ECO:0000313" key="2">
    <source>
        <dbReference type="Proteomes" id="UP000001819"/>
    </source>
</evidence>
<proteinExistence type="predicted"/>
<accession>A0A6I8USS5</accession>
<evidence type="ECO:0000313" key="3">
    <source>
        <dbReference type="RefSeq" id="XP_001360326.1"/>
    </source>
</evidence>
<dbReference type="InParanoid" id="A0A6I8USS5"/>
<sequence>MLQLDSKNGVILSGVLSVVFATVYILLKSEYFWYISSDLGLHVSALQIMGSICLVIGAIKNCYKLFVPWMITCGFFLYLMVYLGVAMMVNGYWLFLPIMVVPFTAYLSYALFSVQKAFDRMRKEEPPSYENLVGKKDFIGHI</sequence>
<dbReference type="OMA" id="DDYFWRN"/>
<gene>
    <name evidence="3" type="primary">LOC4803638</name>
</gene>
<feature type="transmembrane region" description="Helical" evidence="1">
    <location>
        <begin position="91"/>
        <end position="112"/>
    </location>
</feature>
<dbReference type="GeneID" id="4803638"/>
<name>A0A6I8USS5_DROPS</name>
<dbReference type="Proteomes" id="UP000001819">
    <property type="component" value="Chromosome 3"/>
</dbReference>
<protein>
    <submittedName>
        <fullName evidence="3">Uncharacterized protein</fullName>
    </submittedName>
</protein>
<keyword evidence="1" id="KW-0472">Membrane</keyword>
<reference evidence="3" key="2">
    <citation type="submission" date="2025-08" db="UniProtKB">
        <authorList>
            <consortium name="RefSeq"/>
        </authorList>
    </citation>
    <scope>IDENTIFICATION</scope>
    <source>
        <strain evidence="3">MV-25-SWS-2005</strain>
        <tissue evidence="3">Whole body</tissue>
    </source>
</reference>